<evidence type="ECO:0000259" key="2">
    <source>
        <dbReference type="Pfam" id="PF07727"/>
    </source>
</evidence>
<feature type="region of interest" description="Disordered" evidence="1">
    <location>
        <begin position="977"/>
        <end position="1011"/>
    </location>
</feature>
<dbReference type="SUPFAM" id="SSF56672">
    <property type="entry name" value="DNA/RNA polymerases"/>
    <property type="match status" value="1"/>
</dbReference>
<organism evidence="3">
    <name type="scientific">Tanacetum cinerariifolium</name>
    <name type="common">Dalmatian daisy</name>
    <name type="synonym">Chrysanthemum cinerariifolium</name>
    <dbReference type="NCBI Taxonomy" id="118510"/>
    <lineage>
        <taxon>Eukaryota</taxon>
        <taxon>Viridiplantae</taxon>
        <taxon>Streptophyta</taxon>
        <taxon>Embryophyta</taxon>
        <taxon>Tracheophyta</taxon>
        <taxon>Spermatophyta</taxon>
        <taxon>Magnoliopsida</taxon>
        <taxon>eudicotyledons</taxon>
        <taxon>Gunneridae</taxon>
        <taxon>Pentapetalae</taxon>
        <taxon>asterids</taxon>
        <taxon>campanulids</taxon>
        <taxon>Asterales</taxon>
        <taxon>Asteraceae</taxon>
        <taxon>Asteroideae</taxon>
        <taxon>Anthemideae</taxon>
        <taxon>Anthemidinae</taxon>
        <taxon>Tanacetum</taxon>
    </lineage>
</organism>
<reference evidence="3" key="1">
    <citation type="journal article" date="2019" name="Sci. Rep.">
        <title>Draft genome of Tanacetum cinerariifolium, the natural source of mosquito coil.</title>
        <authorList>
            <person name="Yamashiro T."/>
            <person name="Shiraishi A."/>
            <person name="Satake H."/>
            <person name="Nakayama K."/>
        </authorList>
    </citation>
    <scope>NUCLEOTIDE SEQUENCE</scope>
</reference>
<name>A0A6L2P3J5_TANCI</name>
<feature type="region of interest" description="Disordered" evidence="1">
    <location>
        <begin position="107"/>
        <end position="148"/>
    </location>
</feature>
<feature type="compositionally biased region" description="Low complexity" evidence="1">
    <location>
        <begin position="139"/>
        <end position="148"/>
    </location>
</feature>
<evidence type="ECO:0000313" key="3">
    <source>
        <dbReference type="EMBL" id="GEU92179.1"/>
    </source>
</evidence>
<proteinExistence type="predicted"/>
<dbReference type="InterPro" id="IPR043502">
    <property type="entry name" value="DNA/RNA_pol_sf"/>
</dbReference>
<feature type="compositionally biased region" description="Basic and acidic residues" evidence="1">
    <location>
        <begin position="109"/>
        <end position="129"/>
    </location>
</feature>
<feature type="compositionally biased region" description="Low complexity" evidence="1">
    <location>
        <begin position="977"/>
        <end position="995"/>
    </location>
</feature>
<feature type="region of interest" description="Disordered" evidence="1">
    <location>
        <begin position="634"/>
        <end position="673"/>
    </location>
</feature>
<gene>
    <name evidence="3" type="ORF">Tci_064157</name>
</gene>
<sequence>MLKVHDKEHAYHIDYEEIDRGYVAFGRNLKGEKITRKGSGVDWLFNIDAITRTMNYEPIVTGTQSNGFAGTKASDNAGQARKEKEPVKDYILLSLWNVDPPFFQNPKSSLDDGFKPLSDGKKVDEDPSKGSECNDQDKNNNVNNTNNVNTVSLTVNAAGTNRVNSIGELPFDSDMPALEDISTFYFSNKDEDNDAVDDLNNLDTTIQVSPTLTIRIHKDHPVNQVIGDLQSAKQTRIMTKNLEEHGFVCTIHQKNHKDLQNCLFACFYYKKNPKKVIHALKDPNWIEAMQEELLQFKLQEVWTLVDLPNGKRAIGTKWVFRNKKKDERGIVIRNIERLVAQGHTQEEGIDYDEIFSYVARIEAIRLFLAYALFKNFVVYQMDVKNTFLYGKIKEEVYVCQQLGFEDPDFPNRVYKVEKAMYGLHQAPRAWYETFSTYLLDNGFQRGKMDKTLFIKRHKVKQKNNGIFICQDKYVGEILKKFRFTKVKNASTPMETQKPLLKDKDGEEVDVHMYRYLKGHSKLGLWYPKDSLFDLVAYTDSDYAGASLDRKSTTGDGKEIIITESSVRRDLRLADEDGVDCLPSSTIFENLELMRKPKIKNTQVPQPSGSTKHVADEAIYKELDDKLVMAATTASSLEAEQDSGNIDKTQSKATPNEASSLGTTSNGAPRFQDTTGDTIAQTRFENMSKLSNDSLLARASSLGTTSNGGPRFQDTTGDTIAQTRVLSLEKTKTTHALEITSLKRRVKKLKKKQRSRTHKLKRLHKVGLIARVNSSEDEDASKQGCKINDIDADEDITIVSAVGEVNAASIATTVSAPATITTKEVTLAKALIELKSLKPKLVEGSSKRVGEELTQERAKKQKVDDEKETTELKKLMEIITNEEEVEIDAISLAVKPLKIVDWKIHKEGKKRNYQIIRANGNSKMYMVFNQMLKEFDREDLYDLVVCHVKFRVLAVWMLLGFIKISHFSDFSSLHRSSSKLSRDQTSNPTSSTNPTPKGRIHRSSKQKVENSNFEEHLTPVATMMDNRTVAEMLRAPTEGCAEAIVFPPILAEQFELKHSLINMMTSEQFFGLKKDNPHDHGQPVGGSKKNPRVPSPLRMILS</sequence>
<dbReference type="AlphaFoldDB" id="A0A6L2P3J5"/>
<feature type="region of interest" description="Disordered" evidence="1">
    <location>
        <begin position="844"/>
        <end position="865"/>
    </location>
</feature>
<dbReference type="EMBL" id="BKCJ010010568">
    <property type="protein sequence ID" value="GEU92179.1"/>
    <property type="molecule type" value="Genomic_DNA"/>
</dbReference>
<dbReference type="InterPro" id="IPR013103">
    <property type="entry name" value="RVT_2"/>
</dbReference>
<evidence type="ECO:0000256" key="1">
    <source>
        <dbReference type="SAM" id="MobiDB-lite"/>
    </source>
</evidence>
<feature type="region of interest" description="Disordered" evidence="1">
    <location>
        <begin position="1074"/>
        <end position="1101"/>
    </location>
</feature>
<comment type="caution">
    <text evidence="3">The sequence shown here is derived from an EMBL/GenBank/DDBJ whole genome shotgun (WGS) entry which is preliminary data.</text>
</comment>
<feature type="domain" description="Reverse transcriptase Ty1/copia-type" evidence="2">
    <location>
        <begin position="300"/>
        <end position="456"/>
    </location>
</feature>
<protein>
    <recommendedName>
        <fullName evidence="2">Reverse transcriptase Ty1/copia-type domain-containing protein</fullName>
    </recommendedName>
</protein>
<dbReference type="Pfam" id="PF07727">
    <property type="entry name" value="RVT_2"/>
    <property type="match status" value="1"/>
</dbReference>
<accession>A0A6L2P3J5</accession>